<name>A0AAD8MBP7_9APIA</name>
<protein>
    <submittedName>
        <fullName evidence="2">Uncharacterized protein</fullName>
    </submittedName>
</protein>
<dbReference type="AlphaFoldDB" id="A0AAD8MBP7"/>
<organism evidence="2 3">
    <name type="scientific">Heracleum sosnowskyi</name>
    <dbReference type="NCBI Taxonomy" id="360622"/>
    <lineage>
        <taxon>Eukaryota</taxon>
        <taxon>Viridiplantae</taxon>
        <taxon>Streptophyta</taxon>
        <taxon>Embryophyta</taxon>
        <taxon>Tracheophyta</taxon>
        <taxon>Spermatophyta</taxon>
        <taxon>Magnoliopsida</taxon>
        <taxon>eudicotyledons</taxon>
        <taxon>Gunneridae</taxon>
        <taxon>Pentapetalae</taxon>
        <taxon>asterids</taxon>
        <taxon>campanulids</taxon>
        <taxon>Apiales</taxon>
        <taxon>Apiaceae</taxon>
        <taxon>Apioideae</taxon>
        <taxon>apioid superclade</taxon>
        <taxon>Tordylieae</taxon>
        <taxon>Tordyliinae</taxon>
        <taxon>Heracleum</taxon>
    </lineage>
</organism>
<dbReference type="Proteomes" id="UP001237642">
    <property type="component" value="Unassembled WGS sequence"/>
</dbReference>
<keyword evidence="1" id="KW-0175">Coiled coil</keyword>
<proteinExistence type="predicted"/>
<evidence type="ECO:0000313" key="2">
    <source>
        <dbReference type="EMBL" id="KAK1366962.1"/>
    </source>
</evidence>
<accession>A0AAD8MBP7</accession>
<evidence type="ECO:0000313" key="3">
    <source>
        <dbReference type="Proteomes" id="UP001237642"/>
    </source>
</evidence>
<reference evidence="2" key="1">
    <citation type="submission" date="2023-02" db="EMBL/GenBank/DDBJ databases">
        <title>Genome of toxic invasive species Heracleum sosnowskyi carries increased number of genes despite the absence of recent whole-genome duplications.</title>
        <authorList>
            <person name="Schelkunov M."/>
            <person name="Shtratnikova V."/>
            <person name="Makarenko M."/>
            <person name="Klepikova A."/>
            <person name="Omelchenko D."/>
            <person name="Novikova G."/>
            <person name="Obukhova E."/>
            <person name="Bogdanov V."/>
            <person name="Penin A."/>
            <person name="Logacheva M."/>
        </authorList>
    </citation>
    <scope>NUCLEOTIDE SEQUENCE</scope>
    <source>
        <strain evidence="2">Hsosn_3</strain>
        <tissue evidence="2">Leaf</tissue>
    </source>
</reference>
<evidence type="ECO:0000256" key="1">
    <source>
        <dbReference type="SAM" id="Coils"/>
    </source>
</evidence>
<feature type="coiled-coil region" evidence="1">
    <location>
        <begin position="48"/>
        <end position="103"/>
    </location>
</feature>
<gene>
    <name evidence="2" type="ORF">POM88_042523</name>
</gene>
<reference evidence="2" key="2">
    <citation type="submission" date="2023-05" db="EMBL/GenBank/DDBJ databases">
        <authorList>
            <person name="Schelkunov M.I."/>
        </authorList>
    </citation>
    <scope>NUCLEOTIDE SEQUENCE</scope>
    <source>
        <strain evidence="2">Hsosn_3</strain>
        <tissue evidence="2">Leaf</tissue>
    </source>
</reference>
<comment type="caution">
    <text evidence="2">The sequence shown here is derived from an EMBL/GenBank/DDBJ whole genome shotgun (WGS) entry which is preliminary data.</text>
</comment>
<sequence length="213" mass="24564">MEGGDTGKNEEKKNGLVKDAVALFEERVHALDNHVNGVQAISKPRGEVEHLTAKLEKVTLELKETKQNLQKSVEEGMVMATCLSIIRKELDQTKRELQELQEKDLYFRYRPSDEDWVEKDVKHVEYVKKIDVKPELIKNQKVELESEKDHVAFAEEPSVIVQDGNPVLERRSSLRPKKKKSPIAGFFSRRKGSKEDSAMEEFDYISLVNAYYM</sequence>
<keyword evidence="3" id="KW-1185">Reference proteome</keyword>
<dbReference type="EMBL" id="JAUIZM010000009">
    <property type="protein sequence ID" value="KAK1366962.1"/>
    <property type="molecule type" value="Genomic_DNA"/>
</dbReference>